<feature type="domain" description="TonB-dependent receptor-like beta-barrel" evidence="13">
    <location>
        <begin position="271"/>
        <end position="712"/>
    </location>
</feature>
<evidence type="ECO:0000256" key="9">
    <source>
        <dbReference type="ARBA" id="ARBA00023237"/>
    </source>
</evidence>
<dbReference type="PROSITE" id="PS52016">
    <property type="entry name" value="TONB_DEPENDENT_REC_3"/>
    <property type="match status" value="1"/>
</dbReference>
<evidence type="ECO:0000256" key="4">
    <source>
        <dbReference type="ARBA" id="ARBA00022692"/>
    </source>
</evidence>
<dbReference type="Proteomes" id="UP000006732">
    <property type="component" value="Chromosome"/>
</dbReference>
<evidence type="ECO:0000259" key="13">
    <source>
        <dbReference type="Pfam" id="PF00593"/>
    </source>
</evidence>
<dbReference type="RefSeq" id="WP_011735160.1">
    <property type="nucleotide sequence ID" value="NC_008609.1"/>
</dbReference>
<feature type="chain" id="PRO_5002632505" evidence="12">
    <location>
        <begin position="26"/>
        <end position="736"/>
    </location>
</feature>
<keyword evidence="5 12" id="KW-0732">Signal</keyword>
<evidence type="ECO:0000259" key="14">
    <source>
        <dbReference type="Pfam" id="PF07715"/>
    </source>
</evidence>
<dbReference type="PROSITE" id="PS00430">
    <property type="entry name" value="TONB_DEPENDENT_REC_1"/>
    <property type="match status" value="1"/>
</dbReference>
<dbReference type="InterPro" id="IPR039426">
    <property type="entry name" value="TonB-dep_rcpt-like"/>
</dbReference>
<dbReference type="PANTHER" id="PTHR30069">
    <property type="entry name" value="TONB-DEPENDENT OUTER MEMBRANE RECEPTOR"/>
    <property type="match status" value="1"/>
</dbReference>
<dbReference type="InterPro" id="IPR010916">
    <property type="entry name" value="TonB_box_CS"/>
</dbReference>
<dbReference type="AlphaFoldDB" id="A1AND8"/>
<dbReference type="GO" id="GO:0009279">
    <property type="term" value="C:cell outer membrane"/>
    <property type="evidence" value="ECO:0007669"/>
    <property type="project" value="UniProtKB-SubCell"/>
</dbReference>
<dbReference type="OrthoDB" id="9800913at2"/>
<comment type="similarity">
    <text evidence="10 11">Belongs to the TonB-dependent receptor family.</text>
</comment>
<keyword evidence="7 10" id="KW-0472">Membrane</keyword>
<accession>A1AND8</accession>
<dbReference type="Pfam" id="PF00593">
    <property type="entry name" value="TonB_dep_Rec_b-barrel"/>
    <property type="match status" value="1"/>
</dbReference>
<keyword evidence="6 11" id="KW-0798">TonB box</keyword>
<evidence type="ECO:0000256" key="1">
    <source>
        <dbReference type="ARBA" id="ARBA00004571"/>
    </source>
</evidence>
<evidence type="ECO:0000256" key="8">
    <source>
        <dbReference type="ARBA" id="ARBA00023170"/>
    </source>
</evidence>
<keyword evidence="2 10" id="KW-0813">Transport</keyword>
<feature type="domain" description="TonB-dependent receptor plug" evidence="14">
    <location>
        <begin position="48"/>
        <end position="155"/>
    </location>
</feature>
<dbReference type="Gene3D" id="2.170.130.10">
    <property type="entry name" value="TonB-dependent receptor, plug domain"/>
    <property type="match status" value="1"/>
</dbReference>
<organism evidence="15 16">
    <name type="scientific">Pelobacter propionicus (strain DSM 2379 / NBRC 103807 / OttBd1)</name>
    <dbReference type="NCBI Taxonomy" id="338966"/>
    <lineage>
        <taxon>Bacteria</taxon>
        <taxon>Pseudomonadati</taxon>
        <taxon>Thermodesulfobacteriota</taxon>
        <taxon>Desulfuromonadia</taxon>
        <taxon>Desulfuromonadales</taxon>
        <taxon>Desulfuromonadaceae</taxon>
        <taxon>Pelobacter</taxon>
    </lineage>
</organism>
<dbReference type="PANTHER" id="PTHR30069:SF29">
    <property type="entry name" value="HEMOGLOBIN AND HEMOGLOBIN-HAPTOGLOBIN-BINDING PROTEIN 1-RELATED"/>
    <property type="match status" value="1"/>
</dbReference>
<dbReference type="InterPro" id="IPR000531">
    <property type="entry name" value="Beta-barrel_TonB"/>
</dbReference>
<evidence type="ECO:0000313" key="16">
    <source>
        <dbReference type="Proteomes" id="UP000006732"/>
    </source>
</evidence>
<dbReference type="GO" id="GO:0015344">
    <property type="term" value="F:siderophore uptake transmembrane transporter activity"/>
    <property type="evidence" value="ECO:0007669"/>
    <property type="project" value="TreeGrafter"/>
</dbReference>
<proteinExistence type="inferred from homology"/>
<evidence type="ECO:0000313" key="15">
    <source>
        <dbReference type="EMBL" id="ABK98858.1"/>
    </source>
</evidence>
<gene>
    <name evidence="15" type="ordered locus">Ppro_1237</name>
</gene>
<dbReference type="GO" id="GO:0044718">
    <property type="term" value="P:siderophore transmembrane transport"/>
    <property type="evidence" value="ECO:0007669"/>
    <property type="project" value="TreeGrafter"/>
</dbReference>
<reference evidence="15 16" key="1">
    <citation type="submission" date="2006-10" db="EMBL/GenBank/DDBJ databases">
        <title>Complete sequence of chromosome of Pelobacter propionicus DSM 2379.</title>
        <authorList>
            <consortium name="US DOE Joint Genome Institute"/>
            <person name="Copeland A."/>
            <person name="Lucas S."/>
            <person name="Lapidus A."/>
            <person name="Barry K."/>
            <person name="Detter J.C."/>
            <person name="Glavina del Rio T."/>
            <person name="Hammon N."/>
            <person name="Israni S."/>
            <person name="Dalin E."/>
            <person name="Tice H."/>
            <person name="Pitluck S."/>
            <person name="Saunders E."/>
            <person name="Brettin T."/>
            <person name="Bruce D."/>
            <person name="Han C."/>
            <person name="Tapia R."/>
            <person name="Schmutz J."/>
            <person name="Larimer F."/>
            <person name="Land M."/>
            <person name="Hauser L."/>
            <person name="Kyrpides N."/>
            <person name="Kim E."/>
            <person name="Lovley D."/>
            <person name="Richardson P."/>
        </authorList>
    </citation>
    <scope>NUCLEOTIDE SEQUENCE [LARGE SCALE GENOMIC DNA]</scope>
    <source>
        <strain evidence="16">DSM 2379 / NBRC 103807 / OttBd1</strain>
    </source>
</reference>
<evidence type="ECO:0000256" key="5">
    <source>
        <dbReference type="ARBA" id="ARBA00022729"/>
    </source>
</evidence>
<evidence type="ECO:0000256" key="7">
    <source>
        <dbReference type="ARBA" id="ARBA00023136"/>
    </source>
</evidence>
<keyword evidence="4 10" id="KW-0812">Transmembrane</keyword>
<evidence type="ECO:0000256" key="11">
    <source>
        <dbReference type="RuleBase" id="RU003357"/>
    </source>
</evidence>
<dbReference type="eggNOG" id="COG4771">
    <property type="taxonomic scope" value="Bacteria"/>
</dbReference>
<keyword evidence="3 10" id="KW-1134">Transmembrane beta strand</keyword>
<dbReference type="SUPFAM" id="SSF56935">
    <property type="entry name" value="Porins"/>
    <property type="match status" value="1"/>
</dbReference>
<evidence type="ECO:0000256" key="6">
    <source>
        <dbReference type="ARBA" id="ARBA00023077"/>
    </source>
</evidence>
<dbReference type="Pfam" id="PF07715">
    <property type="entry name" value="Plug"/>
    <property type="match status" value="1"/>
</dbReference>
<dbReference type="CDD" id="cd01347">
    <property type="entry name" value="ligand_gated_channel"/>
    <property type="match status" value="1"/>
</dbReference>
<comment type="subcellular location">
    <subcellularLocation>
        <location evidence="1 10">Cell outer membrane</location>
        <topology evidence="1 10">Multi-pass membrane protein</topology>
    </subcellularLocation>
</comment>
<dbReference type="InterPro" id="IPR012910">
    <property type="entry name" value="Plug_dom"/>
</dbReference>
<evidence type="ECO:0000256" key="2">
    <source>
        <dbReference type="ARBA" id="ARBA00022448"/>
    </source>
</evidence>
<dbReference type="InterPro" id="IPR036942">
    <property type="entry name" value="Beta-barrel_TonB_sf"/>
</dbReference>
<dbReference type="EMBL" id="CP000482">
    <property type="protein sequence ID" value="ABK98858.1"/>
    <property type="molecule type" value="Genomic_DNA"/>
</dbReference>
<dbReference type="Gene3D" id="2.40.170.20">
    <property type="entry name" value="TonB-dependent receptor, beta-barrel domain"/>
    <property type="match status" value="1"/>
</dbReference>
<sequence length="736" mass="79951">MQQENFIRAIACGVALAVAPSVATAQERETEQMDTVIVTATRTEKELDSAPGSASVVTKQEIEKKEVLTFDDALKGTSGVMLSRSKGPMDTIANITLRGVPGQNRTLIMVDGITLNSPFAGSIQSNSIAPGTIERIEIVKGATSSLYGGNAMGGVVNVITKMPTKREFTLKTGFGSALEGDAPENTRRVAVSYGDVIKDKFHIYLYNDYTGTDGYVTDLVTGTPGSGTSGARPTLTSDEKATFLLGHKGENEAWQDNLTVKAGYDFNSSTKLLFTFLKSYGEYSYNDPETYMTDSSGNPYWSSSGSEYSFLGTYGANNQNIYALSLETEIASAKIKAGISYLDQDTSWYATASSTTKSPVATRSDGPGKLTSTPASALSADVQVTFPLLSWNIFTVGGAFRQSEINGKDYVLSDWTNEHSKGQLIGEARGTDRIYALFMQDEISILDNLTLYAGFRQDWWETSDGHVLASNASNVVTVGPTSFGSRSESAFSPKGAIVYTPFAGTTLKVSGGKAFRAPSNYELYRTTMMGSSTTYQCNPDLKPERSVSWDGGVSQDLWQGATVKATYFENYIKDMIYSTTTGSIREKKNAGRGESKGVEVELEQKFGKLLRLFANYTYTNAKITKNSAVPATEGKRMTDIPRTMYNAGADLEYGPAGASVIARYVGKRYGNDTNNDTARNVKGVYDSYITTDVKLRYKLTSWATASFSVNNIFDEKYFSSTKSPGRSCYGEVTLQY</sequence>
<feature type="signal peptide" evidence="12">
    <location>
        <begin position="1"/>
        <end position="25"/>
    </location>
</feature>
<protein>
    <submittedName>
        <fullName evidence="15">TonB-dependent receptor</fullName>
    </submittedName>
</protein>
<dbReference type="HOGENOM" id="CLU_008287_18_1_7"/>
<dbReference type="InterPro" id="IPR037066">
    <property type="entry name" value="Plug_dom_sf"/>
</dbReference>
<dbReference type="KEGG" id="ppd:Ppro_1237"/>
<name>A1AND8_PELPD</name>
<evidence type="ECO:0000256" key="3">
    <source>
        <dbReference type="ARBA" id="ARBA00022452"/>
    </source>
</evidence>
<evidence type="ECO:0000256" key="10">
    <source>
        <dbReference type="PROSITE-ProRule" id="PRU01360"/>
    </source>
</evidence>
<keyword evidence="9 10" id="KW-0998">Cell outer membrane</keyword>
<evidence type="ECO:0000256" key="12">
    <source>
        <dbReference type="SAM" id="SignalP"/>
    </source>
</evidence>
<keyword evidence="16" id="KW-1185">Reference proteome</keyword>
<keyword evidence="8 15" id="KW-0675">Receptor</keyword>
<dbReference type="STRING" id="338966.Ppro_1237"/>